<dbReference type="OrthoDB" id="252349at2"/>
<dbReference type="SUPFAM" id="SSF52266">
    <property type="entry name" value="SGNH hydrolase"/>
    <property type="match status" value="1"/>
</dbReference>
<dbReference type="PANTHER" id="PTHR30383">
    <property type="entry name" value="THIOESTERASE 1/PROTEASE 1/LYSOPHOSPHOLIPASE L1"/>
    <property type="match status" value="1"/>
</dbReference>
<dbReference type="GO" id="GO:0004622">
    <property type="term" value="F:phosphatidylcholine lysophospholipase activity"/>
    <property type="evidence" value="ECO:0007669"/>
    <property type="project" value="TreeGrafter"/>
</dbReference>
<gene>
    <name evidence="3" type="ORF">SAMN04487936_101542</name>
</gene>
<dbReference type="InterPro" id="IPR051532">
    <property type="entry name" value="Ester_Hydrolysis_Enzymes"/>
</dbReference>
<keyword evidence="1" id="KW-0472">Membrane</keyword>
<dbReference type="RefSeq" id="WP_075034975.1">
    <property type="nucleotide sequence ID" value="NZ_FOSB01000001.1"/>
</dbReference>
<dbReference type="Proteomes" id="UP000183557">
    <property type="component" value="Unassembled WGS sequence"/>
</dbReference>
<evidence type="ECO:0000259" key="2">
    <source>
        <dbReference type="Pfam" id="PF13472"/>
    </source>
</evidence>
<accession>A0A1I3Q651</accession>
<evidence type="ECO:0000313" key="4">
    <source>
        <dbReference type="Proteomes" id="UP000183557"/>
    </source>
</evidence>
<organism evidence="3 4">
    <name type="scientific">Halobacillus dabanensis</name>
    <dbReference type="NCBI Taxonomy" id="240302"/>
    <lineage>
        <taxon>Bacteria</taxon>
        <taxon>Bacillati</taxon>
        <taxon>Bacillota</taxon>
        <taxon>Bacilli</taxon>
        <taxon>Bacillales</taxon>
        <taxon>Bacillaceae</taxon>
        <taxon>Halobacillus</taxon>
    </lineage>
</organism>
<feature type="domain" description="SGNH hydrolase-type esterase" evidence="2">
    <location>
        <begin position="37"/>
        <end position="222"/>
    </location>
</feature>
<dbReference type="Pfam" id="PF13472">
    <property type="entry name" value="Lipase_GDSL_2"/>
    <property type="match status" value="1"/>
</dbReference>
<evidence type="ECO:0000256" key="1">
    <source>
        <dbReference type="SAM" id="Phobius"/>
    </source>
</evidence>
<feature type="transmembrane region" description="Helical" evidence="1">
    <location>
        <begin position="7"/>
        <end position="28"/>
    </location>
</feature>
<protein>
    <submittedName>
        <fullName evidence="3">Lysophospholipase L1</fullName>
    </submittedName>
</protein>
<dbReference type="AlphaFoldDB" id="A0A1I3Q651"/>
<name>A0A1I3Q651_HALDA</name>
<proteinExistence type="predicted"/>
<reference evidence="4" key="1">
    <citation type="submission" date="2016-10" db="EMBL/GenBank/DDBJ databases">
        <authorList>
            <person name="Varghese N."/>
            <person name="Submissions S."/>
        </authorList>
    </citation>
    <scope>NUCLEOTIDE SEQUENCE [LARGE SCALE GENOMIC DNA]</scope>
    <source>
        <strain evidence="4">CGMCC 1.3704</strain>
    </source>
</reference>
<keyword evidence="1" id="KW-1133">Transmembrane helix</keyword>
<dbReference type="InterPro" id="IPR036514">
    <property type="entry name" value="SGNH_hydro_sf"/>
</dbReference>
<dbReference type="EMBL" id="FOSB01000001">
    <property type="protein sequence ID" value="SFJ28887.1"/>
    <property type="molecule type" value="Genomic_DNA"/>
</dbReference>
<sequence length="234" mass="26519">MKRHKKWWISGLLVGTIIIGVLGFQSALSDKEEKVVALGDSLTFGVGDGTGNGYVENLKQWLERHHDGDTTVDNYAIPGQQSDGLLGQMNEAVVLKSIENADYILLFIGTNDLIKSNGGDLAPLNKEQIARGKKDYQANIKEILDTIRKENPDAPVLFLGLYNPYPDQPEINKVITDWNDTSKELLQSYEHITFIKTNDLFQEKSTHYFSDEIHLNEEGYERLTKRIIKAYDFQ</sequence>
<keyword evidence="1" id="KW-0812">Transmembrane</keyword>
<keyword evidence="4" id="KW-1185">Reference proteome</keyword>
<dbReference type="Gene3D" id="3.40.50.1110">
    <property type="entry name" value="SGNH hydrolase"/>
    <property type="match status" value="1"/>
</dbReference>
<dbReference type="InterPro" id="IPR013830">
    <property type="entry name" value="SGNH_hydro"/>
</dbReference>
<dbReference type="PANTHER" id="PTHR30383:SF27">
    <property type="entry name" value="SPORE GERMINATION LIPASE LIPC"/>
    <property type="match status" value="1"/>
</dbReference>
<evidence type="ECO:0000313" key="3">
    <source>
        <dbReference type="EMBL" id="SFJ28887.1"/>
    </source>
</evidence>